<proteinExistence type="predicted"/>
<accession>A0A0E9PP72</accession>
<reference evidence="1" key="1">
    <citation type="submission" date="2014-11" db="EMBL/GenBank/DDBJ databases">
        <authorList>
            <person name="Amaro Gonzalez C."/>
        </authorList>
    </citation>
    <scope>NUCLEOTIDE SEQUENCE</scope>
</reference>
<dbReference type="EMBL" id="GBXM01102151">
    <property type="protein sequence ID" value="JAH06426.1"/>
    <property type="molecule type" value="Transcribed_RNA"/>
</dbReference>
<evidence type="ECO:0000313" key="1">
    <source>
        <dbReference type="EMBL" id="JAH06426.1"/>
    </source>
</evidence>
<reference evidence="1" key="2">
    <citation type="journal article" date="2015" name="Fish Shellfish Immunol.">
        <title>Early steps in the European eel (Anguilla anguilla)-Vibrio vulnificus interaction in the gills: Role of the RtxA13 toxin.</title>
        <authorList>
            <person name="Callol A."/>
            <person name="Pajuelo D."/>
            <person name="Ebbesson L."/>
            <person name="Teles M."/>
            <person name="MacKenzie S."/>
            <person name="Amaro C."/>
        </authorList>
    </citation>
    <scope>NUCLEOTIDE SEQUENCE</scope>
</reference>
<dbReference type="AlphaFoldDB" id="A0A0E9PP72"/>
<sequence>MCTFCIKAVSAKLSLRYLPLVPGDAECKGILEKCVQIWSPVEFCNGTICGP</sequence>
<name>A0A0E9PP72_ANGAN</name>
<protein>
    <submittedName>
        <fullName evidence="1">Uncharacterized protein</fullName>
    </submittedName>
</protein>
<organism evidence="1">
    <name type="scientific">Anguilla anguilla</name>
    <name type="common">European freshwater eel</name>
    <name type="synonym">Muraena anguilla</name>
    <dbReference type="NCBI Taxonomy" id="7936"/>
    <lineage>
        <taxon>Eukaryota</taxon>
        <taxon>Metazoa</taxon>
        <taxon>Chordata</taxon>
        <taxon>Craniata</taxon>
        <taxon>Vertebrata</taxon>
        <taxon>Euteleostomi</taxon>
        <taxon>Actinopterygii</taxon>
        <taxon>Neopterygii</taxon>
        <taxon>Teleostei</taxon>
        <taxon>Anguilliformes</taxon>
        <taxon>Anguillidae</taxon>
        <taxon>Anguilla</taxon>
    </lineage>
</organism>